<reference evidence="1" key="1">
    <citation type="submission" date="2024-11" db="EMBL/GenBank/DDBJ databases">
        <authorList>
            <person name="Lucas J.A."/>
        </authorList>
    </citation>
    <scope>NUCLEOTIDE SEQUENCE</scope>
    <source>
        <strain evidence="1">Z 8.8</strain>
    </source>
</reference>
<name>A0ACC7N468_9PSED</name>
<gene>
    <name evidence="1" type="ORF">ACJEBM_30585</name>
</gene>
<keyword evidence="2" id="KW-1185">Reference proteome</keyword>
<organism evidence="1 2">
    <name type="scientific">Pseudomonas neuropathica</name>
    <dbReference type="NCBI Taxonomy" id="2730425"/>
    <lineage>
        <taxon>Bacteria</taxon>
        <taxon>Pseudomonadati</taxon>
        <taxon>Pseudomonadota</taxon>
        <taxon>Gammaproteobacteria</taxon>
        <taxon>Pseudomonadales</taxon>
        <taxon>Pseudomonadaceae</taxon>
        <taxon>Pseudomonas</taxon>
    </lineage>
</organism>
<dbReference type="Proteomes" id="UP001622950">
    <property type="component" value="Unassembled WGS sequence"/>
</dbReference>
<proteinExistence type="predicted"/>
<protein>
    <submittedName>
        <fullName evidence="1">RHS repeat-associated core domain-containing protein</fullName>
    </submittedName>
</protein>
<accession>A0ACC7N468</accession>
<evidence type="ECO:0000313" key="2">
    <source>
        <dbReference type="Proteomes" id="UP001622950"/>
    </source>
</evidence>
<sequence>MATPRETLLCRYSYDALDRLTSNELPNEPEHQRFYCKSRLATEIQGANRYSVFQHSDQLLAQQQKEGGSLDTTLLTTDQQRSVLQTLKTNQPQRPIAYSPYGHRPAGNGLFTLLGFNGERPDRVTGWYLLGNGYRAFNPFLMRFNSPDSLSPFDKGGLNSYAYCAGEPINESDPTGHFAIVLRVRSLALRWLKATRKTNALMPPLTANLPIPHSKTNRLLSLTENTSTKKIIPEAKIDPIQHPTNAPFVGDAQIVTEARTSTPLNTQTSNRRTSNRSFDDIHNRQNSLETTTHPARPNRLQTEEEFSRIIRTEHANVMTSVRQAQERGEISLPDWVRRGQR</sequence>
<evidence type="ECO:0000313" key="1">
    <source>
        <dbReference type="EMBL" id="MFK9085007.1"/>
    </source>
</evidence>
<comment type="caution">
    <text evidence="1">The sequence shown here is derived from an EMBL/GenBank/DDBJ whole genome shotgun (WGS) entry which is preliminary data.</text>
</comment>
<dbReference type="EMBL" id="JBJHQE010000120">
    <property type="protein sequence ID" value="MFK9085007.1"/>
    <property type="molecule type" value="Genomic_DNA"/>
</dbReference>